<dbReference type="eggNOG" id="COG0524">
    <property type="taxonomic scope" value="Bacteria"/>
</dbReference>
<reference evidence="17 18" key="1">
    <citation type="submission" date="2015-09" db="EMBL/GenBank/DDBJ databases">
        <authorList>
            <consortium name="Pathogen Informatics"/>
        </authorList>
    </citation>
    <scope>NUCLEOTIDE SEQUENCE [LARGE SCALE GENOMIC DNA]</scope>
    <source>
        <strain evidence="17 18">2789STDY5608828</strain>
    </source>
</reference>
<dbReference type="PANTHER" id="PTHR10584:SF166">
    <property type="entry name" value="RIBOKINASE"/>
    <property type="match status" value="1"/>
</dbReference>
<dbReference type="RefSeq" id="WP_055162032.1">
    <property type="nucleotide sequence ID" value="NZ_CABIWZ010000010.1"/>
</dbReference>
<evidence type="ECO:0000256" key="8">
    <source>
        <dbReference type="ARBA" id="ARBA00022958"/>
    </source>
</evidence>
<keyword evidence="18" id="KW-1185">Reference proteome</keyword>
<dbReference type="FunFam" id="3.40.1190.20:FF:000010">
    <property type="entry name" value="Ribokinase"/>
    <property type="match status" value="1"/>
</dbReference>
<comment type="cofactor">
    <cofactor evidence="14">
        <name>Mg(2+)</name>
        <dbReference type="ChEBI" id="CHEBI:18420"/>
    </cofactor>
</comment>
<feature type="binding site" evidence="14">
    <location>
        <position position="291"/>
    </location>
    <ligand>
        <name>K(+)</name>
        <dbReference type="ChEBI" id="CHEBI:29103"/>
    </ligand>
</feature>
<feature type="binding site" evidence="14">
    <location>
        <position position="139"/>
    </location>
    <ligand>
        <name>substrate</name>
    </ligand>
</feature>
<dbReference type="InterPro" id="IPR011877">
    <property type="entry name" value="Ribokinase"/>
</dbReference>
<evidence type="ECO:0000256" key="3">
    <source>
        <dbReference type="ARBA" id="ARBA00022723"/>
    </source>
</evidence>
<dbReference type="UniPathway" id="UPA00704">
    <property type="reaction ID" value="UER00715"/>
</dbReference>
<feature type="binding site" evidence="14">
    <location>
        <begin position="10"/>
        <end position="12"/>
    </location>
    <ligand>
        <name>substrate</name>
    </ligand>
</feature>
<comment type="function">
    <text evidence="14">Catalyzes the ATP-dependent phosphorylation of 2-deoxy-D-ribose to 2-deoxy-D-ribose 5-phosphate (dRib-5P), allowing the use of deoxyribose as the sole carbon source.</text>
</comment>
<evidence type="ECO:0000256" key="1">
    <source>
        <dbReference type="ARBA" id="ARBA00022490"/>
    </source>
</evidence>
<dbReference type="AlphaFoldDB" id="A0A174AFF4"/>
<dbReference type="NCBIfam" id="TIGR02152">
    <property type="entry name" value="D_ribokin_bact"/>
    <property type="match status" value="1"/>
</dbReference>
<keyword evidence="5 14" id="KW-0418">Kinase</keyword>
<keyword evidence="9 14" id="KW-0119">Carbohydrate metabolism</keyword>
<evidence type="ECO:0000256" key="12">
    <source>
        <dbReference type="ARBA" id="ARBA00071515"/>
    </source>
</evidence>
<organism evidence="17 18">
    <name type="scientific">Mitsuokella jalaludinii</name>
    <dbReference type="NCBI Taxonomy" id="187979"/>
    <lineage>
        <taxon>Bacteria</taxon>
        <taxon>Bacillati</taxon>
        <taxon>Bacillota</taxon>
        <taxon>Negativicutes</taxon>
        <taxon>Selenomonadales</taxon>
        <taxon>Selenomonadaceae</taxon>
        <taxon>Mitsuokella</taxon>
    </lineage>
</organism>
<dbReference type="Pfam" id="PF00294">
    <property type="entry name" value="PfkB"/>
    <property type="match status" value="1"/>
</dbReference>
<feature type="binding site" evidence="14">
    <location>
        <position position="252"/>
    </location>
    <ligand>
        <name>substrate</name>
    </ligand>
</feature>
<dbReference type="Gene3D" id="3.40.1190.20">
    <property type="match status" value="1"/>
</dbReference>
<feature type="site" description="Important for substrate specificity" evidence="14">
    <location>
        <position position="10"/>
    </location>
</feature>
<dbReference type="PANTHER" id="PTHR10584">
    <property type="entry name" value="SUGAR KINASE"/>
    <property type="match status" value="1"/>
</dbReference>
<comment type="subcellular location">
    <subcellularLocation>
        <location evidence="14">Cytoplasm</location>
    </subcellularLocation>
</comment>
<feature type="binding site" evidence="14">
    <location>
        <begin position="38"/>
        <end position="42"/>
    </location>
    <ligand>
        <name>substrate</name>
    </ligand>
</feature>
<evidence type="ECO:0000313" key="17">
    <source>
        <dbReference type="EMBL" id="CUN86943.1"/>
    </source>
</evidence>
<comment type="subunit">
    <text evidence="14">Homodimer.</text>
</comment>
<feature type="binding site" evidence="14">
    <location>
        <position position="282"/>
    </location>
    <ligand>
        <name>K(+)</name>
        <dbReference type="ChEBI" id="CHEBI:29103"/>
    </ligand>
</feature>
<dbReference type="GO" id="GO:0019303">
    <property type="term" value="P:D-ribose catabolic process"/>
    <property type="evidence" value="ECO:0007669"/>
    <property type="project" value="UniProtKB-UniPathway"/>
</dbReference>
<dbReference type="GO" id="GO:2001059">
    <property type="term" value="P:D-tagatose 6-phosphate catabolic process"/>
    <property type="evidence" value="ECO:0007669"/>
    <property type="project" value="UniProtKB-UniPathway"/>
</dbReference>
<evidence type="ECO:0000256" key="6">
    <source>
        <dbReference type="ARBA" id="ARBA00022840"/>
    </source>
</evidence>
<keyword evidence="7 14" id="KW-0460">Magnesium</keyword>
<feature type="binding site" evidence="14">
    <location>
        <position position="287"/>
    </location>
    <ligand>
        <name>K(+)</name>
        <dbReference type="ChEBI" id="CHEBI:29103"/>
    </ligand>
</feature>
<comment type="caution">
    <text evidence="14">Lacks conserved residue(s) required for the propagation of feature annotation.</text>
</comment>
<dbReference type="PIRSF" id="PIRSF000535">
    <property type="entry name" value="1PFK/6PFK/LacC"/>
    <property type="match status" value="1"/>
</dbReference>
<comment type="pathway">
    <text evidence="15">Carbohydrate metabolism; D-tagatose 6-phosphate degradation; D-glyceraldehyde 3-phosphate and glycerone phosphate from D-tagatose 6-phosphate: step 1/2.</text>
</comment>
<dbReference type="UniPathway" id="UPA00916">
    <property type="reaction ID" value="UER00889"/>
</dbReference>
<evidence type="ECO:0000256" key="5">
    <source>
        <dbReference type="ARBA" id="ARBA00022777"/>
    </source>
</evidence>
<dbReference type="GO" id="GO:0009024">
    <property type="term" value="F:tagatose-6-phosphate kinase activity"/>
    <property type="evidence" value="ECO:0007669"/>
    <property type="project" value="UniProtKB-EC"/>
</dbReference>
<gene>
    <name evidence="17" type="primary">rbsK</name>
    <name evidence="14" type="synonym">deoK</name>
    <name evidence="17" type="ORF">ERS852385_01571</name>
</gene>
<dbReference type="OrthoDB" id="9775849at2"/>
<dbReference type="EC" id="2.7.1.229" evidence="11 14"/>
<feature type="binding site" evidence="14">
    <location>
        <position position="246"/>
    </location>
    <ligand>
        <name>K(+)</name>
        <dbReference type="ChEBI" id="CHEBI:29103"/>
    </ligand>
</feature>
<feature type="domain" description="Carbohydrate kinase PfkB" evidence="16">
    <location>
        <begin position="2"/>
        <end position="291"/>
    </location>
</feature>
<comment type="catalytic activity">
    <reaction evidence="10">
        <text>2-deoxy-D-ribose + ATP = 2-deoxy-D-ribose 5-phosphate + ADP + H(+)</text>
        <dbReference type="Rhea" id="RHEA:30871"/>
        <dbReference type="ChEBI" id="CHEBI:15378"/>
        <dbReference type="ChEBI" id="CHEBI:30616"/>
        <dbReference type="ChEBI" id="CHEBI:62877"/>
        <dbReference type="ChEBI" id="CHEBI:90761"/>
        <dbReference type="ChEBI" id="CHEBI:456216"/>
        <dbReference type="EC" id="2.7.1.229"/>
    </reaction>
    <physiologicalReaction direction="left-to-right" evidence="10">
        <dbReference type="Rhea" id="RHEA:30872"/>
    </physiologicalReaction>
</comment>
<evidence type="ECO:0000259" key="16">
    <source>
        <dbReference type="Pfam" id="PF00294"/>
    </source>
</evidence>
<feature type="binding site" evidence="14">
    <location>
        <position position="285"/>
    </location>
    <ligand>
        <name>K(+)</name>
        <dbReference type="ChEBI" id="CHEBI:29103"/>
    </ligand>
</feature>
<protein>
    <recommendedName>
        <fullName evidence="12 14">Deoxyribokinase</fullName>
        <shortName evidence="14">dRK</shortName>
        <ecNumber evidence="11 14">2.7.1.229</ecNumber>
    </recommendedName>
    <alternativeName>
        <fullName evidence="13 14">ATP:2-deoxy-D-ribose 5-phosphotransferase</fullName>
    </alternativeName>
</protein>
<dbReference type="InterPro" id="IPR017583">
    <property type="entry name" value="Tagatose/fructose_Pkinase"/>
</dbReference>
<evidence type="ECO:0000256" key="15">
    <source>
        <dbReference type="PIRNR" id="PIRNR000535"/>
    </source>
</evidence>
<evidence type="ECO:0000256" key="4">
    <source>
        <dbReference type="ARBA" id="ARBA00022741"/>
    </source>
</evidence>
<dbReference type="GO" id="GO:0005524">
    <property type="term" value="F:ATP binding"/>
    <property type="evidence" value="ECO:0007669"/>
    <property type="project" value="UniProtKB-UniRule"/>
</dbReference>
<dbReference type="EMBL" id="CYYU01000010">
    <property type="protein sequence ID" value="CUN86943.1"/>
    <property type="molecule type" value="Genomic_DNA"/>
</dbReference>
<dbReference type="Proteomes" id="UP000095546">
    <property type="component" value="Unassembled WGS sequence"/>
</dbReference>
<evidence type="ECO:0000256" key="9">
    <source>
        <dbReference type="ARBA" id="ARBA00023277"/>
    </source>
</evidence>
<dbReference type="GO" id="GO:0046872">
    <property type="term" value="F:metal ion binding"/>
    <property type="evidence" value="ECO:0007669"/>
    <property type="project" value="UniProtKB-KW"/>
</dbReference>
<evidence type="ECO:0000256" key="10">
    <source>
        <dbReference type="ARBA" id="ARBA00051363"/>
    </source>
</evidence>
<feature type="binding site" evidence="14">
    <location>
        <position position="248"/>
    </location>
    <ligand>
        <name>K(+)</name>
        <dbReference type="ChEBI" id="CHEBI:29103"/>
    </ligand>
</feature>
<keyword evidence="3 14" id="KW-0479">Metal-binding</keyword>
<dbReference type="GO" id="GO:0005988">
    <property type="term" value="P:lactose metabolic process"/>
    <property type="evidence" value="ECO:0007669"/>
    <property type="project" value="UniProtKB-KW"/>
</dbReference>
<dbReference type="InterPro" id="IPR029056">
    <property type="entry name" value="Ribokinase-like"/>
</dbReference>
<dbReference type="InterPro" id="IPR002139">
    <property type="entry name" value="Ribo/fructo_kinase"/>
</dbReference>
<keyword evidence="4 14" id="KW-0547">Nucleotide-binding</keyword>
<evidence type="ECO:0000313" key="18">
    <source>
        <dbReference type="Proteomes" id="UP000095546"/>
    </source>
</evidence>
<feature type="active site" description="Proton acceptor" evidence="14">
    <location>
        <position position="252"/>
    </location>
</feature>
<keyword evidence="2 14" id="KW-0808">Transferase</keyword>
<sequence>MKIAVIGSTMMDIVSYTDEMPQAGETRRVNGFHIASGGKGANQAIAAAKLGADVVMMTAVGDDMFGEQSRRNFQDHHIDMSLVKTAEGTSNGIATIVVDATGQNRILINPGANEKLSPADIEAAGEELSTCGLFVLQLEVPLETVYAAIRFAKAHGIKVLLNPAPASRDLSLDMACQCDFFVPNETELSILVDKPVDTVEQVREAAESLVERGLTNVIVTMGSRGSLLVTSEETQLVPSLKVDAVDSTGAGDAFIGCFVDTYARTEDVLGSMQRASRYAALSVTRKGTQDSYADAKEFAAFLDA</sequence>
<dbReference type="STRING" id="187979.ERS852385_01571"/>
<keyword evidence="1 14" id="KW-0963">Cytoplasm</keyword>
<comment type="similarity">
    <text evidence="14">Belongs to the carbohydrate kinase PfkB family. Deoxyribokinase subfamily.</text>
</comment>
<keyword evidence="8 14" id="KW-0630">Potassium</keyword>
<dbReference type="InterPro" id="IPR011611">
    <property type="entry name" value="PfkB_dom"/>
</dbReference>
<evidence type="ECO:0000256" key="2">
    <source>
        <dbReference type="ARBA" id="ARBA00022679"/>
    </source>
</evidence>
<feature type="binding site" evidence="14">
    <location>
        <begin position="251"/>
        <end position="252"/>
    </location>
    <ligand>
        <name>ATP</name>
        <dbReference type="ChEBI" id="CHEBI:30616"/>
    </ligand>
</feature>
<evidence type="ECO:0000256" key="14">
    <source>
        <dbReference type="HAMAP-Rule" id="MF_01987"/>
    </source>
</evidence>
<dbReference type="GO" id="GO:0005829">
    <property type="term" value="C:cytosol"/>
    <property type="evidence" value="ECO:0007669"/>
    <property type="project" value="TreeGrafter"/>
</dbReference>
<comment type="catalytic activity">
    <reaction evidence="15">
        <text>D-tagatofuranose 6-phosphate + ATP = D-tagatofuranose 1,6-bisphosphate + ADP + H(+)</text>
        <dbReference type="Rhea" id="RHEA:12420"/>
        <dbReference type="ChEBI" id="CHEBI:15378"/>
        <dbReference type="ChEBI" id="CHEBI:30616"/>
        <dbReference type="ChEBI" id="CHEBI:58694"/>
        <dbReference type="ChEBI" id="CHEBI:58695"/>
        <dbReference type="ChEBI" id="CHEBI:456216"/>
        <dbReference type="EC" id="2.7.1.144"/>
    </reaction>
</comment>
<dbReference type="CDD" id="cd01174">
    <property type="entry name" value="ribokinase"/>
    <property type="match status" value="1"/>
</dbReference>
<keyword evidence="6 14" id="KW-0067">ATP-binding</keyword>
<feature type="binding site" evidence="14">
    <location>
        <position position="184"/>
    </location>
    <ligand>
        <name>ATP</name>
        <dbReference type="ChEBI" id="CHEBI:30616"/>
    </ligand>
</feature>
<proteinExistence type="inferred from homology"/>
<dbReference type="SUPFAM" id="SSF53613">
    <property type="entry name" value="Ribokinase-like"/>
    <property type="match status" value="1"/>
</dbReference>
<accession>A0A174AFF4</accession>
<evidence type="ECO:0000256" key="7">
    <source>
        <dbReference type="ARBA" id="ARBA00022842"/>
    </source>
</evidence>
<keyword evidence="15" id="KW-0423">Lactose metabolism</keyword>
<evidence type="ECO:0000256" key="11">
    <source>
        <dbReference type="ARBA" id="ARBA00066926"/>
    </source>
</evidence>
<name>A0A174AFF4_9FIRM</name>
<dbReference type="PRINTS" id="PR00990">
    <property type="entry name" value="RIBOKINASE"/>
</dbReference>
<evidence type="ECO:0000256" key="13">
    <source>
        <dbReference type="ARBA" id="ARBA00081655"/>
    </source>
</evidence>
<dbReference type="GO" id="GO:0004747">
    <property type="term" value="F:ribokinase activity"/>
    <property type="evidence" value="ECO:0007669"/>
    <property type="project" value="UniProtKB-UniRule"/>
</dbReference>
<feature type="binding site" evidence="14">
    <location>
        <begin position="220"/>
        <end position="225"/>
    </location>
    <ligand>
        <name>ATP</name>
        <dbReference type="ChEBI" id="CHEBI:30616"/>
    </ligand>
</feature>
<dbReference type="HAMAP" id="MF_01987">
    <property type="entry name" value="Ribokinase"/>
    <property type="match status" value="1"/>
</dbReference>
<comment type="similarity">
    <text evidence="15">Belongs to the carbohydrate kinase PfkB family. LacC subfamily.</text>
</comment>